<evidence type="ECO:0000259" key="2">
    <source>
        <dbReference type="Pfam" id="PF02342"/>
    </source>
</evidence>
<reference evidence="3 4" key="1">
    <citation type="submission" date="2020-04" db="EMBL/GenBank/DDBJ databases">
        <title>Flammeovirga sp. SR4, a novel species isolated from seawater.</title>
        <authorList>
            <person name="Wang X."/>
        </authorList>
    </citation>
    <scope>NUCLEOTIDE SEQUENCE [LARGE SCALE GENOMIC DNA]</scope>
    <source>
        <strain evidence="3 4">ATCC 23126</strain>
    </source>
</reference>
<name>A0A7X9RWJ7_9BACT</name>
<organism evidence="3 4">
    <name type="scientific">Flammeovirga aprica JL-4</name>
    <dbReference type="NCBI Taxonomy" id="694437"/>
    <lineage>
        <taxon>Bacteria</taxon>
        <taxon>Pseudomonadati</taxon>
        <taxon>Bacteroidota</taxon>
        <taxon>Cytophagia</taxon>
        <taxon>Cytophagales</taxon>
        <taxon>Flammeovirgaceae</taxon>
        <taxon>Flammeovirga</taxon>
    </lineage>
</organism>
<dbReference type="InterPro" id="IPR003325">
    <property type="entry name" value="TerD"/>
</dbReference>
<evidence type="ECO:0000313" key="4">
    <source>
        <dbReference type="Proteomes" id="UP000576082"/>
    </source>
</evidence>
<proteinExistence type="predicted"/>
<dbReference type="Gene3D" id="2.60.60.30">
    <property type="entry name" value="sav2460 like domains"/>
    <property type="match status" value="1"/>
</dbReference>
<keyword evidence="4" id="KW-1185">Reference proteome</keyword>
<comment type="caution">
    <text evidence="3">The sequence shown here is derived from an EMBL/GenBank/DDBJ whole genome shotgun (WGS) entry which is preliminary data.</text>
</comment>
<gene>
    <name evidence="3" type="ORF">HHU12_18620</name>
</gene>
<dbReference type="PANTHER" id="PTHR32097:SF17">
    <property type="entry name" value="CAMP-BINDING PROTEIN 1-RELATED"/>
    <property type="match status" value="1"/>
</dbReference>
<dbReference type="Pfam" id="PF02342">
    <property type="entry name" value="TerD"/>
    <property type="match status" value="1"/>
</dbReference>
<dbReference type="PANTHER" id="PTHR32097">
    <property type="entry name" value="CAMP-BINDING PROTEIN 1-RELATED"/>
    <property type="match status" value="1"/>
</dbReference>
<feature type="domain" description="TerD" evidence="2">
    <location>
        <begin position="6"/>
        <end position="187"/>
    </location>
</feature>
<dbReference type="GO" id="GO:0046690">
    <property type="term" value="P:response to tellurium ion"/>
    <property type="evidence" value="ECO:0007669"/>
    <property type="project" value="UniProtKB-KW"/>
</dbReference>
<dbReference type="CDD" id="cd06974">
    <property type="entry name" value="TerD_like"/>
    <property type="match status" value="1"/>
</dbReference>
<dbReference type="Proteomes" id="UP000576082">
    <property type="component" value="Unassembled WGS sequence"/>
</dbReference>
<keyword evidence="1" id="KW-0778">Tellurium resistance</keyword>
<dbReference type="EMBL" id="JABANE010000053">
    <property type="protein sequence ID" value="NME69994.1"/>
    <property type="molecule type" value="Genomic_DNA"/>
</dbReference>
<sequence>MATKIVRKGKGIRLKEAAEQKLSKIKIGLGWEVRRGGQLDLDASVFMLGEDGKLPGDEFFVFYNNLESPDGMVKHRGDNRIGDSEGDDEEILLNLPFISPVVKELVFIVSIYDAKNRRHNFGNLDEAYIRVLNLENQYEVLHYDLDADFGDDTEVEFARLVREDDGWRFIPTGYGSKIGLQGYVDKYIPEL</sequence>
<accession>A0A7X9RWJ7</accession>
<protein>
    <submittedName>
        <fullName evidence="3">TerD family protein</fullName>
    </submittedName>
</protein>
<evidence type="ECO:0000256" key="1">
    <source>
        <dbReference type="ARBA" id="ARBA00022686"/>
    </source>
</evidence>
<dbReference type="AlphaFoldDB" id="A0A7X9RWJ7"/>
<dbReference type="RefSeq" id="WP_169658245.1">
    <property type="nucleotide sequence ID" value="NZ_JABANE010000053.1"/>
</dbReference>
<evidence type="ECO:0000313" key="3">
    <source>
        <dbReference type="EMBL" id="NME69994.1"/>
    </source>
</evidence>
<dbReference type="InterPro" id="IPR051324">
    <property type="entry name" value="Stress/Tellurium_Resist"/>
</dbReference>